<accession>A0ABN0D584</accession>
<evidence type="ECO:0000313" key="2">
    <source>
        <dbReference type="EMBL" id="EGS36878.1"/>
    </source>
</evidence>
<dbReference type="Gene3D" id="3.40.630.30">
    <property type="match status" value="1"/>
</dbReference>
<comment type="caution">
    <text evidence="2">The sequence shown here is derived from an EMBL/GenBank/DDBJ whole genome shotgun (WGS) entry which is preliminary data.</text>
</comment>
<dbReference type="InterPro" id="IPR016181">
    <property type="entry name" value="Acyl_CoA_acyltransferase"/>
</dbReference>
<gene>
    <name evidence="2" type="ORF">HMPREF9102_1979</name>
</gene>
<reference evidence="2 3" key="1">
    <citation type="submission" date="2011-05" db="EMBL/GenBank/DDBJ databases">
        <authorList>
            <person name="Durkin A.S."/>
            <person name="Kim M."/>
            <person name="Radune D."/>
            <person name="Hostetler J."/>
            <person name="Torralba M."/>
            <person name="Gillis M."/>
            <person name="Methe B."/>
            <person name="Sutton G."/>
            <person name="Nelson K.E."/>
        </authorList>
    </citation>
    <scope>NUCLEOTIDE SEQUENCE [LARGE SCALE GENOMIC DNA]</scope>
    <source>
        <strain evidence="2 3">F0423</strain>
    </source>
</reference>
<dbReference type="SUPFAM" id="SSF55729">
    <property type="entry name" value="Acyl-CoA N-acyltransferases (Nat)"/>
    <property type="match status" value="1"/>
</dbReference>
<dbReference type="InterPro" id="IPR000182">
    <property type="entry name" value="GNAT_dom"/>
</dbReference>
<name>A0ABN0D584_9LACO</name>
<evidence type="ECO:0000259" key="1">
    <source>
        <dbReference type="PROSITE" id="PS51186"/>
    </source>
</evidence>
<dbReference type="EMBL" id="AFTL01000015">
    <property type="protein sequence ID" value="EGS36878.1"/>
    <property type="molecule type" value="Genomic_DNA"/>
</dbReference>
<dbReference type="RefSeq" id="WP_003713260.1">
    <property type="nucleotide sequence ID" value="NZ_AFTL01000015.1"/>
</dbReference>
<proteinExistence type="predicted"/>
<dbReference type="CDD" id="cd04301">
    <property type="entry name" value="NAT_SF"/>
    <property type="match status" value="1"/>
</dbReference>
<protein>
    <submittedName>
        <fullName evidence="2">Acetyltransferase, GNAT family</fullName>
    </submittedName>
</protein>
<keyword evidence="3" id="KW-1185">Reference proteome</keyword>
<dbReference type="Proteomes" id="UP000006035">
    <property type="component" value="Unassembled WGS sequence"/>
</dbReference>
<sequence>MSTIYLRRTYMRDLPAINRIIEDAKNALKTAGSPQWQDGHPDRRTIINDITHHLSWALVVDEQVVGVATMVPGPEESYQQLQGGAWSDDDNPYLTIHRVAIGNQARGQHLSTFLFSNLLTIGQERGYTNFRLDTHRLNKAMQAIARKFSFQYRGTVNVADQIDPERLAYELNLPTNELPVEYHVNNDFMRPMINRK</sequence>
<evidence type="ECO:0000313" key="3">
    <source>
        <dbReference type="Proteomes" id="UP000006035"/>
    </source>
</evidence>
<feature type="domain" description="N-acetyltransferase" evidence="1">
    <location>
        <begin position="4"/>
        <end position="174"/>
    </location>
</feature>
<dbReference type="Pfam" id="PF00583">
    <property type="entry name" value="Acetyltransf_1"/>
    <property type="match status" value="1"/>
</dbReference>
<organism evidence="2 3">
    <name type="scientific">Limosilactobacillus oris F0423</name>
    <dbReference type="NCBI Taxonomy" id="944562"/>
    <lineage>
        <taxon>Bacteria</taxon>
        <taxon>Bacillati</taxon>
        <taxon>Bacillota</taxon>
        <taxon>Bacilli</taxon>
        <taxon>Lactobacillales</taxon>
        <taxon>Lactobacillaceae</taxon>
        <taxon>Limosilactobacillus</taxon>
    </lineage>
</organism>
<dbReference type="PROSITE" id="PS51186">
    <property type="entry name" value="GNAT"/>
    <property type="match status" value="1"/>
</dbReference>